<evidence type="ECO:0000256" key="2">
    <source>
        <dbReference type="ARBA" id="ARBA00022448"/>
    </source>
</evidence>
<keyword evidence="5 9" id="KW-0067">ATP-binding</keyword>
<proteinExistence type="inferred from homology"/>
<evidence type="ECO:0000259" key="8">
    <source>
        <dbReference type="PROSITE" id="PS50893"/>
    </source>
</evidence>
<dbReference type="InterPro" id="IPR003593">
    <property type="entry name" value="AAA+_ATPase"/>
</dbReference>
<feature type="domain" description="ABC transporter" evidence="8">
    <location>
        <begin position="3"/>
        <end position="234"/>
    </location>
</feature>
<dbReference type="SMART" id="SM00382">
    <property type="entry name" value="AAA"/>
    <property type="match status" value="1"/>
</dbReference>
<reference evidence="9 10" key="1">
    <citation type="submission" date="2024-06" db="EMBL/GenBank/DDBJ databases">
        <authorList>
            <person name="Tuo L."/>
        </authorList>
    </citation>
    <scope>NUCLEOTIDE SEQUENCE [LARGE SCALE GENOMIC DNA]</scope>
    <source>
        <strain evidence="9 10">ZMM04-5</strain>
    </source>
</reference>
<keyword evidence="6" id="KW-1278">Translocase</keyword>
<dbReference type="SUPFAM" id="SSF52540">
    <property type="entry name" value="P-loop containing nucleoside triphosphate hydrolases"/>
    <property type="match status" value="1"/>
</dbReference>
<keyword evidence="10" id="KW-1185">Reference proteome</keyword>
<organism evidence="9 10">
    <name type="scientific">Mesorhizobium marinum</name>
    <dbReference type="NCBI Taxonomy" id="3228790"/>
    <lineage>
        <taxon>Bacteria</taxon>
        <taxon>Pseudomonadati</taxon>
        <taxon>Pseudomonadota</taxon>
        <taxon>Alphaproteobacteria</taxon>
        <taxon>Hyphomicrobiales</taxon>
        <taxon>Phyllobacteriaceae</taxon>
        <taxon>Mesorhizobium</taxon>
    </lineage>
</organism>
<keyword evidence="4" id="KW-0547">Nucleotide-binding</keyword>
<dbReference type="CDD" id="cd03301">
    <property type="entry name" value="ABC_MalK_N"/>
    <property type="match status" value="1"/>
</dbReference>
<dbReference type="EMBL" id="JBFOCI010000001">
    <property type="protein sequence ID" value="MEW9804703.1"/>
    <property type="molecule type" value="Genomic_DNA"/>
</dbReference>
<dbReference type="RefSeq" id="WP_367721744.1">
    <property type="nucleotide sequence ID" value="NZ_JBFOCI010000001.1"/>
</dbReference>
<evidence type="ECO:0000256" key="5">
    <source>
        <dbReference type="ARBA" id="ARBA00022840"/>
    </source>
</evidence>
<comment type="caution">
    <text evidence="9">The sequence shown here is derived from an EMBL/GenBank/DDBJ whole genome shotgun (WGS) entry which is preliminary data.</text>
</comment>
<dbReference type="InterPro" id="IPR017871">
    <property type="entry name" value="ABC_transporter-like_CS"/>
</dbReference>
<keyword evidence="2" id="KW-0813">Transport</keyword>
<dbReference type="InterPro" id="IPR047641">
    <property type="entry name" value="ABC_transpr_MalK/UgpC-like"/>
</dbReference>
<evidence type="ECO:0000256" key="3">
    <source>
        <dbReference type="ARBA" id="ARBA00022475"/>
    </source>
</evidence>
<dbReference type="InterPro" id="IPR012340">
    <property type="entry name" value="NA-bd_OB-fold"/>
</dbReference>
<dbReference type="PROSITE" id="PS00211">
    <property type="entry name" value="ABC_TRANSPORTER_1"/>
    <property type="match status" value="1"/>
</dbReference>
<evidence type="ECO:0000256" key="6">
    <source>
        <dbReference type="ARBA" id="ARBA00022967"/>
    </source>
</evidence>
<dbReference type="GO" id="GO:0005524">
    <property type="term" value="F:ATP binding"/>
    <property type="evidence" value="ECO:0007669"/>
    <property type="project" value="UniProtKB-KW"/>
</dbReference>
<evidence type="ECO:0000313" key="9">
    <source>
        <dbReference type="EMBL" id="MEW9804703.1"/>
    </source>
</evidence>
<dbReference type="PROSITE" id="PS50893">
    <property type="entry name" value="ABC_TRANSPORTER_2"/>
    <property type="match status" value="1"/>
</dbReference>
<dbReference type="InterPro" id="IPR027417">
    <property type="entry name" value="P-loop_NTPase"/>
</dbReference>
<accession>A0ABV3QUV9</accession>
<sequence>MAVSFKEVTKRFADGTVALDRLNLQFDLGEFVVLLGPSGSGKTTACRLLAGLEPPSGGRIEIDGRDVTDVPPRFRGIGMVFQNYALYSHKTVFENIAYPLRIRKVAGAEIERQVKEVADLLRIGSYLHRKPGQLSGGQAQRVAVARALVWQPAICLMDEPLSNLDALLRLHMRTELNRLHKKLDKTFVFVTHDQEEAMTLATRIAVLKDGKLAQFDEPRTIYRQPANRFVAEFMGRPAMNILDGTVEGGVFRTGSVACPVDCKDGPVALGIRPEQIELVGADDQDAIRMVVDVKELIEPDTLLIFQNGDASAVTLRTHGDCDGIAAGQPVGLRFPKPALHYFDSVTGQRIR</sequence>
<evidence type="ECO:0000256" key="7">
    <source>
        <dbReference type="ARBA" id="ARBA00023136"/>
    </source>
</evidence>
<dbReference type="Pfam" id="PF17912">
    <property type="entry name" value="OB_MalK"/>
    <property type="match status" value="1"/>
</dbReference>
<dbReference type="Gene3D" id="2.40.50.100">
    <property type="match status" value="1"/>
</dbReference>
<dbReference type="Gene3D" id="2.40.50.140">
    <property type="entry name" value="Nucleic acid-binding proteins"/>
    <property type="match status" value="1"/>
</dbReference>
<dbReference type="Gene3D" id="3.40.50.300">
    <property type="entry name" value="P-loop containing nucleotide triphosphate hydrolases"/>
    <property type="match status" value="1"/>
</dbReference>
<evidence type="ECO:0000256" key="1">
    <source>
        <dbReference type="ARBA" id="ARBA00005417"/>
    </source>
</evidence>
<dbReference type="Proteomes" id="UP001556196">
    <property type="component" value="Unassembled WGS sequence"/>
</dbReference>
<dbReference type="Pfam" id="PF00005">
    <property type="entry name" value="ABC_tran"/>
    <property type="match status" value="1"/>
</dbReference>
<name>A0ABV3QUV9_9HYPH</name>
<dbReference type="InterPro" id="IPR008995">
    <property type="entry name" value="Mo/tungstate-bd_C_term_dom"/>
</dbReference>
<comment type="similarity">
    <text evidence="1">Belongs to the ABC transporter superfamily.</text>
</comment>
<gene>
    <name evidence="9" type="ORF">ABUE31_01735</name>
</gene>
<dbReference type="InterPro" id="IPR003439">
    <property type="entry name" value="ABC_transporter-like_ATP-bd"/>
</dbReference>
<dbReference type="PANTHER" id="PTHR43875:SF15">
    <property type="entry name" value="TREHALOSE IMPORT ATP-BINDING PROTEIN SUGC"/>
    <property type="match status" value="1"/>
</dbReference>
<evidence type="ECO:0000313" key="10">
    <source>
        <dbReference type="Proteomes" id="UP001556196"/>
    </source>
</evidence>
<protein>
    <submittedName>
        <fullName evidence="9">ABC transporter ATP-binding protein</fullName>
    </submittedName>
</protein>
<keyword evidence="3" id="KW-1003">Cell membrane</keyword>
<dbReference type="InterPro" id="IPR040582">
    <property type="entry name" value="OB_MalK-like"/>
</dbReference>
<keyword evidence="7" id="KW-0472">Membrane</keyword>
<evidence type="ECO:0000256" key="4">
    <source>
        <dbReference type="ARBA" id="ARBA00022741"/>
    </source>
</evidence>
<dbReference type="InterPro" id="IPR015855">
    <property type="entry name" value="ABC_transpr_MalK-like"/>
</dbReference>
<dbReference type="SUPFAM" id="SSF50331">
    <property type="entry name" value="MOP-like"/>
    <property type="match status" value="1"/>
</dbReference>
<dbReference type="PANTHER" id="PTHR43875">
    <property type="entry name" value="MALTODEXTRIN IMPORT ATP-BINDING PROTEIN MSMX"/>
    <property type="match status" value="1"/>
</dbReference>